<keyword evidence="4" id="KW-0444">Lipid biosynthesis</keyword>
<dbReference type="PANTHER" id="PTHR10556:SF28">
    <property type="entry name" value="VERY-LONG-CHAIN ENOYL-COA REDUCTASE"/>
    <property type="match status" value="1"/>
</dbReference>
<keyword evidence="15" id="KW-1185">Reference proteome</keyword>
<dbReference type="Gene3D" id="1.20.120.1630">
    <property type="match status" value="1"/>
</dbReference>
<reference evidence="14" key="1">
    <citation type="submission" date="2020-07" db="EMBL/GenBank/DDBJ databases">
        <authorList>
            <person name="Nieuwenhuis M."/>
            <person name="Van De Peppel L.J.J."/>
        </authorList>
    </citation>
    <scope>NUCLEOTIDE SEQUENCE</scope>
    <source>
        <strain evidence="14">AP01</strain>
        <tissue evidence="14">Mycelium</tissue>
    </source>
</reference>
<evidence type="ECO:0000256" key="6">
    <source>
        <dbReference type="ARBA" id="ARBA00022824"/>
    </source>
</evidence>
<comment type="subcellular location">
    <subcellularLocation>
        <location evidence="2">Endoplasmic reticulum</location>
    </subcellularLocation>
    <subcellularLocation>
        <location evidence="1">Membrane</location>
        <topology evidence="1">Multi-pass membrane protein</topology>
    </subcellularLocation>
</comment>
<feature type="domain" description="TECR-like N-terminal" evidence="13">
    <location>
        <begin position="26"/>
        <end position="71"/>
    </location>
</feature>
<protein>
    <recommendedName>
        <fullName evidence="16">Steroid 5-alpha reductase C-terminal domain-containing protein</fullName>
    </recommendedName>
</protein>
<evidence type="ECO:0000259" key="13">
    <source>
        <dbReference type="Pfam" id="PF21696"/>
    </source>
</evidence>
<dbReference type="GO" id="GO:0042761">
    <property type="term" value="P:very long-chain fatty acid biosynthetic process"/>
    <property type="evidence" value="ECO:0007669"/>
    <property type="project" value="TreeGrafter"/>
</dbReference>
<dbReference type="Proteomes" id="UP000775547">
    <property type="component" value="Unassembled WGS sequence"/>
</dbReference>
<evidence type="ECO:0000256" key="1">
    <source>
        <dbReference type="ARBA" id="ARBA00004141"/>
    </source>
</evidence>
<evidence type="ECO:0000313" key="14">
    <source>
        <dbReference type="EMBL" id="KAG5643275.1"/>
    </source>
</evidence>
<evidence type="ECO:0000256" key="3">
    <source>
        <dbReference type="ARBA" id="ARBA00007742"/>
    </source>
</evidence>
<dbReference type="EMBL" id="JABCKV010000123">
    <property type="protein sequence ID" value="KAG5643275.1"/>
    <property type="molecule type" value="Genomic_DNA"/>
</dbReference>
<keyword evidence="6" id="KW-0256">Endoplasmic reticulum</keyword>
<keyword evidence="8" id="KW-0560">Oxidoreductase</keyword>
<sequence>MPSLTISSAAKPPPFARGLPVTLEYDANTTVADVKAQIAAKFPKFYPARQKLSLKNERGSLGDEKNLVDVVGEKGSELQVKDLGPQVSWQTVFLVEYGGPLLIHPLIYHLPKIFYGQNVQHSTLQKFVYVFVLLHFFKRELETIFVHRFSHGTMPLRNIFKNSAHYHILSGLALAYDIYRPKFSATSSYITGTIRDNETFLWICTGLWAFAQLSNLHTHLTLRALRPANSRVRAVPYGYGFSLISCPNYFFESLGWVVISAMTGSVAAAVFAVVSTGQMVLWALKKHKNYKKEFGKVYPRGRYAMIPFVV</sequence>
<dbReference type="AlphaFoldDB" id="A0A9P7KBW5"/>
<evidence type="ECO:0000256" key="4">
    <source>
        <dbReference type="ARBA" id="ARBA00022516"/>
    </source>
</evidence>
<dbReference type="GO" id="GO:0016020">
    <property type="term" value="C:membrane"/>
    <property type="evidence" value="ECO:0007669"/>
    <property type="project" value="UniProtKB-SubCell"/>
</dbReference>
<dbReference type="GO" id="GO:0016627">
    <property type="term" value="F:oxidoreductase activity, acting on the CH-CH group of donors"/>
    <property type="evidence" value="ECO:0007669"/>
    <property type="project" value="InterPro"/>
</dbReference>
<comment type="similarity">
    <text evidence="3">Belongs to the steroid 5-alpha reductase family.</text>
</comment>
<evidence type="ECO:0000256" key="10">
    <source>
        <dbReference type="ARBA" id="ARBA00023136"/>
    </source>
</evidence>
<evidence type="ECO:0000259" key="12">
    <source>
        <dbReference type="Pfam" id="PF02544"/>
    </source>
</evidence>
<comment type="caution">
    <text evidence="14">The sequence shown here is derived from an EMBL/GenBank/DDBJ whole genome shotgun (WGS) entry which is preliminary data.</text>
</comment>
<dbReference type="OrthoDB" id="540503at2759"/>
<dbReference type="GO" id="GO:0005783">
    <property type="term" value="C:endoplasmic reticulum"/>
    <property type="evidence" value="ECO:0007669"/>
    <property type="project" value="UniProtKB-SubCell"/>
</dbReference>
<dbReference type="InterPro" id="IPR001104">
    <property type="entry name" value="3-oxo-5_a-steroid_4-DH_C"/>
</dbReference>
<evidence type="ECO:0000256" key="11">
    <source>
        <dbReference type="SAM" id="Phobius"/>
    </source>
</evidence>
<dbReference type="InterPro" id="IPR039357">
    <property type="entry name" value="SRD5A/TECR"/>
</dbReference>
<keyword evidence="7 11" id="KW-1133">Transmembrane helix</keyword>
<dbReference type="PROSITE" id="PS50244">
    <property type="entry name" value="S5A_REDUCTASE"/>
    <property type="match status" value="1"/>
</dbReference>
<evidence type="ECO:0000256" key="8">
    <source>
        <dbReference type="ARBA" id="ARBA00023002"/>
    </source>
</evidence>
<accession>A0A9P7KBW5</accession>
<evidence type="ECO:0008006" key="16">
    <source>
        <dbReference type="Google" id="ProtNLM"/>
    </source>
</evidence>
<name>A0A9P7KBW5_9AGAR</name>
<keyword evidence="10 11" id="KW-0472">Membrane</keyword>
<dbReference type="PANTHER" id="PTHR10556">
    <property type="entry name" value="3-OXO-5-ALPHA-STEROID 4-DEHYDROGENASE"/>
    <property type="match status" value="1"/>
</dbReference>
<proteinExistence type="inferred from homology"/>
<gene>
    <name evidence="14" type="ORF">DXG03_001242</name>
</gene>
<feature type="transmembrane region" description="Helical" evidence="11">
    <location>
        <begin position="257"/>
        <end position="284"/>
    </location>
</feature>
<keyword evidence="5 11" id="KW-0812">Transmembrane</keyword>
<evidence type="ECO:0000313" key="15">
    <source>
        <dbReference type="Proteomes" id="UP000775547"/>
    </source>
</evidence>
<evidence type="ECO:0000256" key="5">
    <source>
        <dbReference type="ARBA" id="ARBA00022692"/>
    </source>
</evidence>
<dbReference type="Pfam" id="PF02544">
    <property type="entry name" value="Steroid_dh"/>
    <property type="match status" value="1"/>
</dbReference>
<reference evidence="14" key="2">
    <citation type="submission" date="2021-10" db="EMBL/GenBank/DDBJ databases">
        <title>Phylogenomics reveals ancestral predisposition of the termite-cultivated fungus Termitomyces towards a domesticated lifestyle.</title>
        <authorList>
            <person name="Auxier B."/>
            <person name="Grum-Grzhimaylo A."/>
            <person name="Cardenas M.E."/>
            <person name="Lodge J.D."/>
            <person name="Laessoe T."/>
            <person name="Pedersen O."/>
            <person name="Smith M.E."/>
            <person name="Kuyper T.W."/>
            <person name="Franco-Molano E.A."/>
            <person name="Baroni T.J."/>
            <person name="Aanen D.K."/>
        </authorList>
    </citation>
    <scope>NUCLEOTIDE SEQUENCE</scope>
    <source>
        <strain evidence="14">AP01</strain>
        <tissue evidence="14">Mycelium</tissue>
    </source>
</reference>
<dbReference type="Gene3D" id="3.10.20.90">
    <property type="entry name" value="Phosphatidylinositol 3-kinase Catalytic Subunit, Chain A, domain 1"/>
    <property type="match status" value="1"/>
</dbReference>
<evidence type="ECO:0000256" key="2">
    <source>
        <dbReference type="ARBA" id="ARBA00004240"/>
    </source>
</evidence>
<evidence type="ECO:0000256" key="7">
    <source>
        <dbReference type="ARBA" id="ARBA00022989"/>
    </source>
</evidence>
<evidence type="ECO:0000256" key="9">
    <source>
        <dbReference type="ARBA" id="ARBA00023098"/>
    </source>
</evidence>
<organism evidence="14 15">
    <name type="scientific">Asterophora parasitica</name>
    <dbReference type="NCBI Taxonomy" id="117018"/>
    <lineage>
        <taxon>Eukaryota</taxon>
        <taxon>Fungi</taxon>
        <taxon>Dikarya</taxon>
        <taxon>Basidiomycota</taxon>
        <taxon>Agaricomycotina</taxon>
        <taxon>Agaricomycetes</taxon>
        <taxon>Agaricomycetidae</taxon>
        <taxon>Agaricales</taxon>
        <taxon>Tricholomatineae</taxon>
        <taxon>Lyophyllaceae</taxon>
        <taxon>Asterophora</taxon>
    </lineage>
</organism>
<keyword evidence="9" id="KW-0443">Lipid metabolism</keyword>
<dbReference type="InterPro" id="IPR049127">
    <property type="entry name" value="TECR-like_N"/>
</dbReference>
<dbReference type="Pfam" id="PF21696">
    <property type="entry name" value="TECR_N"/>
    <property type="match status" value="1"/>
</dbReference>
<feature type="domain" description="3-oxo-5-alpha-steroid 4-dehydrogenase C-terminal" evidence="12">
    <location>
        <begin position="153"/>
        <end position="309"/>
    </location>
</feature>